<dbReference type="InterPro" id="IPR027304">
    <property type="entry name" value="Trigger_fact/SurA_dom_sf"/>
</dbReference>
<dbReference type="Proteomes" id="UP000717624">
    <property type="component" value="Unassembled WGS sequence"/>
</dbReference>
<gene>
    <name evidence="1" type="ORF">JOD01_000381</name>
</gene>
<reference evidence="1" key="1">
    <citation type="submission" date="2021-01" db="EMBL/GenBank/DDBJ databases">
        <title>Genomic Encyclopedia of Type Strains, Phase IV (KMG-IV): sequencing the most valuable type-strain genomes for metagenomic binning, comparative biology and taxonomic classification.</title>
        <authorList>
            <person name="Goeker M."/>
        </authorList>
    </citation>
    <scope>NUCLEOTIDE SEQUENCE</scope>
    <source>
        <strain evidence="1">DSM 25523</strain>
    </source>
</reference>
<dbReference type="EMBL" id="JAFBEB010000001">
    <property type="protein sequence ID" value="MBM7588795.1"/>
    <property type="molecule type" value="Genomic_DNA"/>
</dbReference>
<dbReference type="PANTHER" id="PTHR47245:SF2">
    <property type="entry name" value="PEPTIDYL-PROLYL CIS-TRANS ISOMERASE HP_0175-RELATED"/>
    <property type="match status" value="1"/>
</dbReference>
<name>A0A939BNC2_9BACL</name>
<dbReference type="GO" id="GO:0016853">
    <property type="term" value="F:isomerase activity"/>
    <property type="evidence" value="ECO:0007669"/>
    <property type="project" value="UniProtKB-KW"/>
</dbReference>
<sequence length="207" mass="23769">MKKFDLSMLTIAILILALVGVSITTQSSSANETSATHEVVARVNGESITQDQFYQLLKDKYGDKVLDDTIDQLLVKQEAAKNKIVVTDDELNKEFSAYKERIKDNKNYLEDLKADPDLDSKLKDRMYYKLLEKKAIDKLIPVTDQELQDYFTKHKDVLWKKATSLAEVKDSVRSRVLDKKTNDWIKSLREKAALEITDSVLEHKLND</sequence>
<protein>
    <submittedName>
        <fullName evidence="1">Parvulin-like peptidyl-prolyl isomerase</fullName>
    </submittedName>
</protein>
<dbReference type="Gene3D" id="1.10.4030.10">
    <property type="entry name" value="Porin chaperone SurA, peptide-binding domain"/>
    <property type="match status" value="1"/>
</dbReference>
<keyword evidence="1" id="KW-0413">Isomerase</keyword>
<evidence type="ECO:0000313" key="2">
    <source>
        <dbReference type="Proteomes" id="UP000717624"/>
    </source>
</evidence>
<comment type="caution">
    <text evidence="1">The sequence shown here is derived from an EMBL/GenBank/DDBJ whole genome shotgun (WGS) entry which is preliminary data.</text>
</comment>
<organism evidence="1 2">
    <name type="scientific">Brevibacillus fulvus</name>
    <dbReference type="NCBI Taxonomy" id="1125967"/>
    <lineage>
        <taxon>Bacteria</taxon>
        <taxon>Bacillati</taxon>
        <taxon>Bacillota</taxon>
        <taxon>Bacilli</taxon>
        <taxon>Bacillales</taxon>
        <taxon>Paenibacillaceae</taxon>
        <taxon>Brevibacillus</taxon>
    </lineage>
</organism>
<dbReference type="AlphaFoldDB" id="A0A939BNC2"/>
<proteinExistence type="predicted"/>
<keyword evidence="2" id="KW-1185">Reference proteome</keyword>
<dbReference type="InterPro" id="IPR050245">
    <property type="entry name" value="PrsA_foldase"/>
</dbReference>
<dbReference type="PANTHER" id="PTHR47245">
    <property type="entry name" value="PEPTIDYLPROLYL ISOMERASE"/>
    <property type="match status" value="1"/>
</dbReference>
<evidence type="ECO:0000313" key="1">
    <source>
        <dbReference type="EMBL" id="MBM7588795.1"/>
    </source>
</evidence>
<accession>A0A939BNC2</accession>
<dbReference type="RefSeq" id="WP_204516520.1">
    <property type="nucleotide sequence ID" value="NZ_BAABIN010000009.1"/>
</dbReference>
<dbReference type="SUPFAM" id="SSF109998">
    <property type="entry name" value="Triger factor/SurA peptide-binding domain-like"/>
    <property type="match status" value="1"/>
</dbReference>